<evidence type="ECO:0000313" key="3">
    <source>
        <dbReference type="EMBL" id="KKN90352.1"/>
    </source>
</evidence>
<feature type="compositionally biased region" description="Polar residues" evidence="2">
    <location>
        <begin position="239"/>
        <end position="249"/>
    </location>
</feature>
<keyword evidence="1" id="KW-0732">Signal</keyword>
<dbReference type="AlphaFoldDB" id="A0A0F9USA1"/>
<name>A0A0F9USA1_9ZZZZ</name>
<dbReference type="Pfam" id="PF04333">
    <property type="entry name" value="MlaA"/>
    <property type="match status" value="1"/>
</dbReference>
<dbReference type="PROSITE" id="PS51257">
    <property type="entry name" value="PROKAR_LIPOPROTEIN"/>
    <property type="match status" value="1"/>
</dbReference>
<dbReference type="InterPro" id="IPR007428">
    <property type="entry name" value="MlaA"/>
</dbReference>
<accession>A0A0F9USA1</accession>
<sequence>MIKATTLSTSLRALAGVTLVAGLAACSGASRTQPAGINDPHEPSNRKVHALNQKIGGSGKPNRVAAAVPTEFQSVIHNVSENLSMPQAAVNSALQADFAGFGLATYRFLVNSTLGMGGLFDVASDFKVPEHDTDFGETLYVWGVGEGPYYELPVLGPSTRRDTAGRVVDLFTNPLSYTLDSPEKYVGTVTGYADSVFEKNRRIVNGQQVPMSAAGDSYAQARQEYLQQRRADLARPTSIAATTGPRSTN</sequence>
<dbReference type="PANTHER" id="PTHR30035:SF3">
    <property type="entry name" value="INTERMEMBRANE PHOSPHOLIPID TRANSPORT SYSTEM LIPOPROTEIN MLAA"/>
    <property type="match status" value="1"/>
</dbReference>
<feature type="region of interest" description="Disordered" evidence="2">
    <location>
        <begin position="230"/>
        <end position="249"/>
    </location>
</feature>
<dbReference type="PANTHER" id="PTHR30035">
    <property type="entry name" value="LIPOPROTEIN VACJ-RELATED"/>
    <property type="match status" value="1"/>
</dbReference>
<dbReference type="EMBL" id="LAZR01000111">
    <property type="protein sequence ID" value="KKN90352.1"/>
    <property type="molecule type" value="Genomic_DNA"/>
</dbReference>
<dbReference type="GO" id="GO:0120010">
    <property type="term" value="P:intermembrane phospholipid transfer"/>
    <property type="evidence" value="ECO:0007669"/>
    <property type="project" value="TreeGrafter"/>
</dbReference>
<comment type="caution">
    <text evidence="3">The sequence shown here is derived from an EMBL/GenBank/DDBJ whole genome shotgun (WGS) entry which is preliminary data.</text>
</comment>
<protein>
    <recommendedName>
        <fullName evidence="4">VacJ-like lipoprotein</fullName>
    </recommendedName>
</protein>
<proteinExistence type="predicted"/>
<dbReference type="GO" id="GO:0016020">
    <property type="term" value="C:membrane"/>
    <property type="evidence" value="ECO:0007669"/>
    <property type="project" value="InterPro"/>
</dbReference>
<evidence type="ECO:0000256" key="1">
    <source>
        <dbReference type="ARBA" id="ARBA00022729"/>
    </source>
</evidence>
<reference evidence="3" key="1">
    <citation type="journal article" date="2015" name="Nature">
        <title>Complex archaea that bridge the gap between prokaryotes and eukaryotes.</title>
        <authorList>
            <person name="Spang A."/>
            <person name="Saw J.H."/>
            <person name="Jorgensen S.L."/>
            <person name="Zaremba-Niedzwiedzka K."/>
            <person name="Martijn J."/>
            <person name="Lind A.E."/>
            <person name="van Eijk R."/>
            <person name="Schleper C."/>
            <person name="Guy L."/>
            <person name="Ettema T.J."/>
        </authorList>
    </citation>
    <scope>NUCLEOTIDE SEQUENCE</scope>
</reference>
<gene>
    <name evidence="3" type="ORF">LCGC14_0229650</name>
</gene>
<evidence type="ECO:0000256" key="2">
    <source>
        <dbReference type="SAM" id="MobiDB-lite"/>
    </source>
</evidence>
<evidence type="ECO:0008006" key="4">
    <source>
        <dbReference type="Google" id="ProtNLM"/>
    </source>
</evidence>
<organism evidence="3">
    <name type="scientific">marine sediment metagenome</name>
    <dbReference type="NCBI Taxonomy" id="412755"/>
    <lineage>
        <taxon>unclassified sequences</taxon>
        <taxon>metagenomes</taxon>
        <taxon>ecological metagenomes</taxon>
    </lineage>
</organism>